<proteinExistence type="inferred from homology"/>
<accession>A0A1R3KWZ1</accession>
<keyword evidence="7" id="KW-0808">Transferase</keyword>
<dbReference type="InterPro" id="IPR013083">
    <property type="entry name" value="Znf_RING/FYVE/PHD"/>
</dbReference>
<reference evidence="17 18" key="1">
    <citation type="submission" date="2013-09" db="EMBL/GenBank/DDBJ databases">
        <title>Corchorus capsularis genome sequencing.</title>
        <authorList>
            <person name="Alam M."/>
            <person name="Haque M.S."/>
            <person name="Islam M.S."/>
            <person name="Emdad E.M."/>
            <person name="Islam M.M."/>
            <person name="Ahmed B."/>
            <person name="Halim A."/>
            <person name="Hossen Q.M.M."/>
            <person name="Hossain M.Z."/>
            <person name="Ahmed R."/>
            <person name="Khan M.M."/>
            <person name="Islam R."/>
            <person name="Rashid M.M."/>
            <person name="Khan S.A."/>
            <person name="Rahman M.S."/>
            <person name="Alam M."/>
        </authorList>
    </citation>
    <scope>NUCLEOTIDE SEQUENCE [LARGE SCALE GENOMIC DNA]</scope>
    <source>
        <strain evidence="18">cv. CVL-1</strain>
        <tissue evidence="17">Whole seedling</tissue>
    </source>
</reference>
<evidence type="ECO:0000313" key="18">
    <source>
        <dbReference type="Proteomes" id="UP000188268"/>
    </source>
</evidence>
<dbReference type="InterPro" id="IPR044066">
    <property type="entry name" value="TRIAD_supradom"/>
</dbReference>
<comment type="similarity">
    <text evidence="5">Belongs to the RBR family. Ariadne subfamily.</text>
</comment>
<evidence type="ECO:0000256" key="3">
    <source>
        <dbReference type="ARBA" id="ARBA00003976"/>
    </source>
</evidence>
<evidence type="ECO:0000256" key="8">
    <source>
        <dbReference type="ARBA" id="ARBA00022723"/>
    </source>
</evidence>
<dbReference type="PROSITE" id="PS00518">
    <property type="entry name" value="ZF_RING_1"/>
    <property type="match status" value="1"/>
</dbReference>
<dbReference type="InterPro" id="IPR018247">
    <property type="entry name" value="EF_Hand_1_Ca_BS"/>
</dbReference>
<evidence type="ECO:0000259" key="16">
    <source>
        <dbReference type="PROSITE" id="PS51873"/>
    </source>
</evidence>
<dbReference type="STRING" id="210143.A0A1R3KWZ1"/>
<comment type="catalytic activity">
    <reaction evidence="1">
        <text>[E2 ubiquitin-conjugating enzyme]-S-ubiquitinyl-L-cysteine + [acceptor protein]-L-lysine = [E2 ubiquitin-conjugating enzyme]-L-cysteine + [acceptor protein]-N(6)-ubiquitinyl-L-lysine.</text>
        <dbReference type="EC" id="2.3.2.31"/>
    </reaction>
</comment>
<dbReference type="PROSITE" id="PS00018">
    <property type="entry name" value="EF_HAND_1"/>
    <property type="match status" value="1"/>
</dbReference>
<keyword evidence="9" id="KW-0677">Repeat</keyword>
<dbReference type="Pfam" id="PF01485">
    <property type="entry name" value="IBR"/>
    <property type="match status" value="1"/>
</dbReference>
<comment type="caution">
    <text evidence="17">The sequence shown here is derived from an EMBL/GenBank/DDBJ whole genome shotgun (WGS) entry which is preliminary data.</text>
</comment>
<evidence type="ECO:0000259" key="15">
    <source>
        <dbReference type="PROSITE" id="PS50089"/>
    </source>
</evidence>
<dbReference type="SUPFAM" id="SSF57850">
    <property type="entry name" value="RING/U-box"/>
    <property type="match status" value="2"/>
</dbReference>
<dbReference type="PROSITE" id="PS50089">
    <property type="entry name" value="ZF_RING_2"/>
    <property type="match status" value="1"/>
</dbReference>
<comment type="function">
    <text evidence="3">Might act as an E3 ubiquitin-protein ligase, or as part of E3 complex, which accepts ubiquitin from specific E2 ubiquitin-conjugating enzymes and then transfers it to substrates.</text>
</comment>
<dbReference type="SMART" id="SM00647">
    <property type="entry name" value="IBR"/>
    <property type="match status" value="1"/>
</dbReference>
<evidence type="ECO:0000256" key="14">
    <source>
        <dbReference type="SAM" id="MobiDB-lite"/>
    </source>
</evidence>
<dbReference type="InterPro" id="IPR038956">
    <property type="entry name" value="LEA_5"/>
</dbReference>
<keyword evidence="10 13" id="KW-0863">Zinc-finger</keyword>
<evidence type="ECO:0000256" key="2">
    <source>
        <dbReference type="ARBA" id="ARBA00001947"/>
    </source>
</evidence>
<evidence type="ECO:0000313" key="17">
    <source>
        <dbReference type="EMBL" id="OMP11558.1"/>
    </source>
</evidence>
<feature type="region of interest" description="Disordered" evidence="14">
    <location>
        <begin position="290"/>
        <end position="351"/>
    </location>
</feature>
<dbReference type="PANTHER" id="PTHR11685">
    <property type="entry name" value="RBR FAMILY RING FINGER AND IBR DOMAIN-CONTAINING"/>
    <property type="match status" value="1"/>
</dbReference>
<dbReference type="Gramene" id="OMP11558">
    <property type="protein sequence ID" value="OMP11558"/>
    <property type="gene ID" value="CCACVL1_00442"/>
</dbReference>
<dbReference type="FunFam" id="3.30.40.10:FF:000230">
    <property type="entry name" value="RBR-type E3 ubiquitin transferase"/>
    <property type="match status" value="1"/>
</dbReference>
<dbReference type="GO" id="GO:0016567">
    <property type="term" value="P:protein ubiquitination"/>
    <property type="evidence" value="ECO:0007669"/>
    <property type="project" value="UniProtKB-UniPathway"/>
</dbReference>
<dbReference type="InterPro" id="IPR001841">
    <property type="entry name" value="Znf_RING"/>
</dbReference>
<dbReference type="AlphaFoldDB" id="A0A1R3KWZ1"/>
<dbReference type="InterPro" id="IPR017907">
    <property type="entry name" value="Znf_RING_CS"/>
</dbReference>
<protein>
    <recommendedName>
        <fullName evidence="6">RBR-type E3 ubiquitin transferase</fullName>
        <ecNumber evidence="6">2.3.2.31</ecNumber>
    </recommendedName>
</protein>
<dbReference type="EC" id="2.3.2.31" evidence="6"/>
<dbReference type="Pfam" id="PF00477">
    <property type="entry name" value="LEA_5"/>
    <property type="match status" value="1"/>
</dbReference>
<dbReference type="UniPathway" id="UPA00143"/>
<keyword evidence="18" id="KW-1185">Reference proteome</keyword>
<name>A0A1R3KWZ1_COCAP</name>
<feature type="domain" description="RING-type" evidence="15">
    <location>
        <begin position="107"/>
        <end position="152"/>
    </location>
</feature>
<dbReference type="GO" id="GO:0008270">
    <property type="term" value="F:zinc ion binding"/>
    <property type="evidence" value="ECO:0007669"/>
    <property type="project" value="UniProtKB-KW"/>
</dbReference>
<keyword evidence="11" id="KW-0833">Ubl conjugation pathway</keyword>
<evidence type="ECO:0000256" key="9">
    <source>
        <dbReference type="ARBA" id="ARBA00022737"/>
    </source>
</evidence>
<comment type="pathway">
    <text evidence="4">Protein modification; protein ubiquitination.</text>
</comment>
<dbReference type="Gene3D" id="3.30.40.10">
    <property type="entry name" value="Zinc/RING finger domain, C3HC4 (zinc finger)"/>
    <property type="match status" value="1"/>
</dbReference>
<dbReference type="Proteomes" id="UP000188268">
    <property type="component" value="Unassembled WGS sequence"/>
</dbReference>
<feature type="domain" description="RING-type" evidence="16">
    <location>
        <begin position="103"/>
        <end position="351"/>
    </location>
</feature>
<keyword evidence="8" id="KW-0479">Metal-binding</keyword>
<evidence type="ECO:0000256" key="5">
    <source>
        <dbReference type="ARBA" id="ARBA00005884"/>
    </source>
</evidence>
<organism evidence="17 18">
    <name type="scientific">Corchorus capsularis</name>
    <name type="common">Jute</name>
    <dbReference type="NCBI Taxonomy" id="210143"/>
    <lineage>
        <taxon>Eukaryota</taxon>
        <taxon>Viridiplantae</taxon>
        <taxon>Streptophyta</taxon>
        <taxon>Embryophyta</taxon>
        <taxon>Tracheophyta</taxon>
        <taxon>Spermatophyta</taxon>
        <taxon>Magnoliopsida</taxon>
        <taxon>eudicotyledons</taxon>
        <taxon>Gunneridae</taxon>
        <taxon>Pentapetalae</taxon>
        <taxon>rosids</taxon>
        <taxon>malvids</taxon>
        <taxon>Malvales</taxon>
        <taxon>Malvaceae</taxon>
        <taxon>Grewioideae</taxon>
        <taxon>Apeibeae</taxon>
        <taxon>Corchorus</taxon>
    </lineage>
</organism>
<sequence>MMSFNIQKYLKHRMKRFRMSLRSKLLAAYSSNKKNQHAASVNNNSSKKVQIQTLTPEDLEIFYNNYEYELADQDSNQTLTPEDLEIFMSNYNNYELDDEDSNYNYVCQICFESKSLSDSFEVKGCSHFYCIQCIINYVSSKLDDNVTLIPCPEANCEGRLNPDFCHEILPSSLFERWGDALCESAVTSHEKFYCPYEDCSALMIKDDDDALNNEEEDHTNFPCVVCKRNLCVQCKVPWHSGMDCREFQRSKNQNERKQVVAILSSADLPSKLEEIRNASQEERAQLDARAREGETVVPAATGGGSLGAQENLAKGRLKGGLSTMEKSGEERAAEEGIPVDIENKSKTRQRG</sequence>
<dbReference type="GO" id="GO:0061630">
    <property type="term" value="F:ubiquitin protein ligase activity"/>
    <property type="evidence" value="ECO:0007669"/>
    <property type="project" value="UniProtKB-EC"/>
</dbReference>
<dbReference type="OrthoDB" id="10009520at2759"/>
<evidence type="ECO:0000256" key="1">
    <source>
        <dbReference type="ARBA" id="ARBA00001798"/>
    </source>
</evidence>
<dbReference type="CDD" id="cd22582">
    <property type="entry name" value="BRcat_RBR_unk"/>
    <property type="match status" value="1"/>
</dbReference>
<dbReference type="InterPro" id="IPR031127">
    <property type="entry name" value="E3_UB_ligase_RBR"/>
</dbReference>
<evidence type="ECO:0000256" key="7">
    <source>
        <dbReference type="ARBA" id="ARBA00022679"/>
    </source>
</evidence>
<dbReference type="InterPro" id="IPR002867">
    <property type="entry name" value="IBR_dom"/>
</dbReference>
<dbReference type="PROSITE" id="PS51873">
    <property type="entry name" value="TRIAD"/>
    <property type="match status" value="1"/>
</dbReference>
<dbReference type="SMART" id="SM00184">
    <property type="entry name" value="RING"/>
    <property type="match status" value="1"/>
</dbReference>
<evidence type="ECO:0000256" key="11">
    <source>
        <dbReference type="ARBA" id="ARBA00022786"/>
    </source>
</evidence>
<comment type="cofactor">
    <cofactor evidence="2">
        <name>Zn(2+)</name>
        <dbReference type="ChEBI" id="CHEBI:29105"/>
    </cofactor>
</comment>
<evidence type="ECO:0000256" key="13">
    <source>
        <dbReference type="PROSITE-ProRule" id="PRU00175"/>
    </source>
</evidence>
<evidence type="ECO:0000256" key="4">
    <source>
        <dbReference type="ARBA" id="ARBA00004906"/>
    </source>
</evidence>
<evidence type="ECO:0000256" key="10">
    <source>
        <dbReference type="ARBA" id="ARBA00022771"/>
    </source>
</evidence>
<gene>
    <name evidence="17" type="ORF">CCACVL1_00442</name>
</gene>
<dbReference type="EMBL" id="AWWV01001163">
    <property type="protein sequence ID" value="OMP11558.1"/>
    <property type="molecule type" value="Genomic_DNA"/>
</dbReference>
<evidence type="ECO:0000256" key="12">
    <source>
        <dbReference type="ARBA" id="ARBA00022833"/>
    </source>
</evidence>
<evidence type="ECO:0000256" key="6">
    <source>
        <dbReference type="ARBA" id="ARBA00012251"/>
    </source>
</evidence>
<keyword evidence="12" id="KW-0862">Zinc</keyword>